<accession>A0ABY7VCL2</accession>
<gene>
    <name evidence="3" type="ORF">H3N35_24230</name>
</gene>
<dbReference type="PANTHER" id="PTHR42954:SF2">
    <property type="entry name" value="FE(2+) TRANSPORT PROTEIN A"/>
    <property type="match status" value="1"/>
</dbReference>
<feature type="domain" description="Ferrous iron transporter FeoA-like" evidence="2">
    <location>
        <begin position="1"/>
        <end position="73"/>
    </location>
</feature>
<evidence type="ECO:0000313" key="4">
    <source>
        <dbReference type="Proteomes" id="UP001215231"/>
    </source>
</evidence>
<dbReference type="Gene3D" id="2.30.30.90">
    <property type="match status" value="1"/>
</dbReference>
<dbReference type="Proteomes" id="UP001215231">
    <property type="component" value="Chromosome"/>
</dbReference>
<evidence type="ECO:0000313" key="3">
    <source>
        <dbReference type="EMBL" id="WDE11293.1"/>
    </source>
</evidence>
<name>A0ABY7VCL2_9GAMM</name>
<organism evidence="3 4">
    <name type="scientific">Thalassomonas haliotis</name>
    <dbReference type="NCBI Taxonomy" id="485448"/>
    <lineage>
        <taxon>Bacteria</taxon>
        <taxon>Pseudomonadati</taxon>
        <taxon>Pseudomonadota</taxon>
        <taxon>Gammaproteobacteria</taxon>
        <taxon>Alteromonadales</taxon>
        <taxon>Colwelliaceae</taxon>
        <taxon>Thalassomonas</taxon>
    </lineage>
</organism>
<dbReference type="EMBL" id="CP059693">
    <property type="protein sequence ID" value="WDE11293.1"/>
    <property type="molecule type" value="Genomic_DNA"/>
</dbReference>
<dbReference type="InterPro" id="IPR007167">
    <property type="entry name" value="Fe-transptr_FeoA-like"/>
</dbReference>
<dbReference type="InterPro" id="IPR038157">
    <property type="entry name" value="FeoA_core_dom"/>
</dbReference>
<dbReference type="PANTHER" id="PTHR42954">
    <property type="entry name" value="FE(2+) TRANSPORT PROTEIN A"/>
    <property type="match status" value="1"/>
</dbReference>
<dbReference type="RefSeq" id="WP_274051441.1">
    <property type="nucleotide sequence ID" value="NZ_CP059693.1"/>
</dbReference>
<dbReference type="InterPro" id="IPR008988">
    <property type="entry name" value="Transcriptional_repressor_C"/>
</dbReference>
<dbReference type="SUPFAM" id="SSF50037">
    <property type="entry name" value="C-terminal domain of transcriptional repressors"/>
    <property type="match status" value="1"/>
</dbReference>
<evidence type="ECO:0000259" key="2">
    <source>
        <dbReference type="SMART" id="SM00899"/>
    </source>
</evidence>
<protein>
    <submittedName>
        <fullName evidence="3">Ferrous iron transport protein A</fullName>
    </submittedName>
</protein>
<keyword evidence="1" id="KW-0408">Iron</keyword>
<dbReference type="SMART" id="SM00899">
    <property type="entry name" value="FeoA"/>
    <property type="match status" value="1"/>
</dbReference>
<reference evidence="3 4" key="1">
    <citation type="journal article" date="2022" name="Mar. Drugs">
        <title>Bioassay-Guided Fractionation Leads to the Detection of Cholic Acid Generated by the Rare Thalassomonas sp.</title>
        <authorList>
            <person name="Pheiffer F."/>
            <person name="Schneider Y.K."/>
            <person name="Hansen E.H."/>
            <person name="Andersen J.H."/>
            <person name="Isaksson J."/>
            <person name="Busche T."/>
            <person name="R C."/>
            <person name="Kalinowski J."/>
            <person name="Zyl L.V."/>
            <person name="Trindade M."/>
        </authorList>
    </citation>
    <scope>NUCLEOTIDE SEQUENCE [LARGE SCALE GENOMIC DNA]</scope>
    <source>
        <strain evidence="3 4">A5K-61T</strain>
    </source>
</reference>
<dbReference type="Pfam" id="PF04023">
    <property type="entry name" value="FeoA"/>
    <property type="match status" value="1"/>
</dbReference>
<evidence type="ECO:0000256" key="1">
    <source>
        <dbReference type="ARBA" id="ARBA00023004"/>
    </source>
</evidence>
<sequence length="78" mass="8652">MTLAELKPNRKAIISRLPEDLDLAALLLEQGFVPDSEISLAHKAPFNGPMAFRIHNTKMSIAQKVADQIKVVHCECQV</sequence>
<keyword evidence="4" id="KW-1185">Reference proteome</keyword>
<dbReference type="InterPro" id="IPR052713">
    <property type="entry name" value="FeoA"/>
</dbReference>
<proteinExistence type="predicted"/>